<gene>
    <name evidence="2" type="ORF">CBRE1094_LOCUS18195</name>
</gene>
<dbReference type="EMBL" id="HBGU01033315">
    <property type="protein sequence ID" value="CAD9456978.1"/>
    <property type="molecule type" value="Transcribed_RNA"/>
</dbReference>
<protein>
    <submittedName>
        <fullName evidence="2">Uncharacterized protein</fullName>
    </submittedName>
</protein>
<evidence type="ECO:0000256" key="1">
    <source>
        <dbReference type="SAM" id="MobiDB-lite"/>
    </source>
</evidence>
<feature type="compositionally biased region" description="Acidic residues" evidence="1">
    <location>
        <begin position="159"/>
        <end position="171"/>
    </location>
</feature>
<feature type="region of interest" description="Disordered" evidence="1">
    <location>
        <begin position="1"/>
        <end position="31"/>
    </location>
</feature>
<feature type="compositionally biased region" description="Polar residues" evidence="1">
    <location>
        <begin position="105"/>
        <end position="122"/>
    </location>
</feature>
<reference evidence="2" key="1">
    <citation type="submission" date="2021-01" db="EMBL/GenBank/DDBJ databases">
        <authorList>
            <person name="Corre E."/>
            <person name="Pelletier E."/>
            <person name="Niang G."/>
            <person name="Scheremetjew M."/>
            <person name="Finn R."/>
            <person name="Kale V."/>
            <person name="Holt S."/>
            <person name="Cochrane G."/>
            <person name="Meng A."/>
            <person name="Brown T."/>
            <person name="Cohen L."/>
        </authorList>
    </citation>
    <scope>NUCLEOTIDE SEQUENCE</scope>
    <source>
        <strain evidence="2">UTEX LB 985</strain>
    </source>
</reference>
<sequence length="223" mass="24151">MRIAVTAAQPRKSPLSLSNQSHQERPCDDQSTEYQMDCSLYTPPTYTVMGEAKLPRLIAAFPLAATTTPPSCAASTVGQPVTKPFHEPGRCQGLSTPSVAPFTPLSRTDSLDSNDSGTSTLGRSLPQVIPRRTASSRGSWGSMMLRSSSWADLVHMEEDTSDDEQEDGDDGEDRHVKQVADEVSLTSDDDADDLEDGEGAADQELFHIELAHIEERGRCKSVA</sequence>
<feature type="compositionally biased region" description="Acidic residues" evidence="1">
    <location>
        <begin position="187"/>
        <end position="201"/>
    </location>
</feature>
<feature type="region of interest" description="Disordered" evidence="1">
    <location>
        <begin position="157"/>
        <end position="202"/>
    </location>
</feature>
<name>A0A7S2DK49_9EUKA</name>
<feature type="region of interest" description="Disordered" evidence="1">
    <location>
        <begin position="83"/>
        <end position="140"/>
    </location>
</feature>
<proteinExistence type="predicted"/>
<organism evidence="2">
    <name type="scientific">Haptolina brevifila</name>
    <dbReference type="NCBI Taxonomy" id="156173"/>
    <lineage>
        <taxon>Eukaryota</taxon>
        <taxon>Haptista</taxon>
        <taxon>Haptophyta</taxon>
        <taxon>Prymnesiophyceae</taxon>
        <taxon>Prymnesiales</taxon>
        <taxon>Prymnesiaceae</taxon>
        <taxon>Haptolina</taxon>
    </lineage>
</organism>
<accession>A0A7S2DK49</accession>
<dbReference type="AlphaFoldDB" id="A0A7S2DK49"/>
<evidence type="ECO:0000313" key="2">
    <source>
        <dbReference type="EMBL" id="CAD9456978.1"/>
    </source>
</evidence>